<dbReference type="InterPro" id="IPR051159">
    <property type="entry name" value="Hexapeptide_acetyltransf"/>
</dbReference>
<dbReference type="EMBL" id="JBBMEK010000236">
    <property type="protein sequence ID" value="MEQ2366279.1"/>
    <property type="molecule type" value="Genomic_DNA"/>
</dbReference>
<evidence type="ECO:0000313" key="2">
    <source>
        <dbReference type="Proteomes" id="UP001469749"/>
    </source>
</evidence>
<reference evidence="1 2" key="1">
    <citation type="submission" date="2024-03" db="EMBL/GenBank/DDBJ databases">
        <title>Human intestinal bacterial collection.</title>
        <authorList>
            <person name="Pauvert C."/>
            <person name="Hitch T.C.A."/>
            <person name="Clavel T."/>
        </authorList>
    </citation>
    <scope>NUCLEOTIDE SEQUENCE [LARGE SCALE GENOMIC DNA]</scope>
    <source>
        <strain evidence="1 2">CLA-AA-H190</strain>
    </source>
</reference>
<feature type="non-terminal residue" evidence="1">
    <location>
        <position position="263"/>
    </location>
</feature>
<name>A0ABV1B776_9FIRM</name>
<evidence type="ECO:0000313" key="1">
    <source>
        <dbReference type="EMBL" id="MEQ2366279.1"/>
    </source>
</evidence>
<accession>A0ABV1B776</accession>
<dbReference type="PANTHER" id="PTHR23416:SF78">
    <property type="entry name" value="LIPOPOLYSACCHARIDE BIOSYNTHESIS O-ACETYL TRANSFERASE WBBJ-RELATED"/>
    <property type="match status" value="1"/>
</dbReference>
<dbReference type="SUPFAM" id="SSF51161">
    <property type="entry name" value="Trimeric LpxA-like enzymes"/>
    <property type="match status" value="1"/>
</dbReference>
<organism evidence="1 2">
    <name type="scientific">Coprococcus intestinihominis</name>
    <dbReference type="NCBI Taxonomy" id="3133154"/>
    <lineage>
        <taxon>Bacteria</taxon>
        <taxon>Bacillati</taxon>
        <taxon>Bacillota</taxon>
        <taxon>Clostridia</taxon>
        <taxon>Lachnospirales</taxon>
        <taxon>Lachnospiraceae</taxon>
        <taxon>Coprococcus</taxon>
    </lineage>
</organism>
<keyword evidence="1" id="KW-0012">Acyltransferase</keyword>
<dbReference type="Pfam" id="PF00132">
    <property type="entry name" value="Hexapep"/>
    <property type="match status" value="1"/>
</dbReference>
<dbReference type="PANTHER" id="PTHR23416">
    <property type="entry name" value="SIALIC ACID SYNTHASE-RELATED"/>
    <property type="match status" value="1"/>
</dbReference>
<gene>
    <name evidence="1" type="ORF">WMO25_14510</name>
</gene>
<proteinExistence type="predicted"/>
<dbReference type="CDD" id="cd04647">
    <property type="entry name" value="LbH_MAT_like"/>
    <property type="match status" value="1"/>
</dbReference>
<keyword evidence="2" id="KW-1185">Reference proteome</keyword>
<keyword evidence="1" id="KW-0808">Transferase</keyword>
<protein>
    <submittedName>
        <fullName evidence="1">Acyltransferase</fullName>
        <ecNumber evidence="1">2.3.1.-</ecNumber>
    </submittedName>
</protein>
<dbReference type="Proteomes" id="UP001469749">
    <property type="component" value="Unassembled WGS sequence"/>
</dbReference>
<dbReference type="GO" id="GO:0016746">
    <property type="term" value="F:acyltransferase activity"/>
    <property type="evidence" value="ECO:0007669"/>
    <property type="project" value="UniProtKB-KW"/>
</dbReference>
<comment type="caution">
    <text evidence="1">The sequence shown here is derived from an EMBL/GenBank/DDBJ whole genome shotgun (WGS) entry which is preliminary data.</text>
</comment>
<dbReference type="InterPro" id="IPR011004">
    <property type="entry name" value="Trimer_LpxA-like_sf"/>
</dbReference>
<dbReference type="EC" id="2.3.1.-" evidence="1"/>
<dbReference type="Gene3D" id="2.160.10.10">
    <property type="entry name" value="Hexapeptide repeat proteins"/>
    <property type="match status" value="1"/>
</dbReference>
<dbReference type="RefSeq" id="WP_349085893.1">
    <property type="nucleotide sequence ID" value="NZ_JBBMEK010000236.1"/>
</dbReference>
<dbReference type="InterPro" id="IPR001451">
    <property type="entry name" value="Hexapep"/>
</dbReference>
<sequence length="263" mass="29422">MNVKKDERNNIIYGAEYIPENSKVNFVGTGNILYLESGVYLENAILNFNGSDSIIYIRGGNHKLNLNVSVNNQCTFAMGRNNYLNGRLNVIVSEQTNVCLGDNCVISFGIWIRTADPHLIYDVSNHKRINPSKSVIIGDHVWIGQGALVLKGTYIGSGAIIGAASVVSGKKIPSNTVYAGNPVREVKRNVFWDGACVHSWTQTQTKKYEKYDENKWVFLDDRESIEPEQLQNQLRNALDAEARLAVIRNIYEETLIVKVVVSK</sequence>